<dbReference type="EMBL" id="BQKY01000014">
    <property type="protein sequence ID" value="GJN93390.1"/>
    <property type="molecule type" value="Genomic_DNA"/>
</dbReference>
<evidence type="ECO:0000313" key="4">
    <source>
        <dbReference type="EMBL" id="GJN93390.1"/>
    </source>
</evidence>
<dbReference type="Gene3D" id="3.40.50.1820">
    <property type="entry name" value="alpha/beta hydrolase"/>
    <property type="match status" value="1"/>
</dbReference>
<feature type="compositionally biased region" description="Low complexity" evidence="1">
    <location>
        <begin position="332"/>
        <end position="352"/>
    </location>
</feature>
<proteinExistence type="predicted"/>
<evidence type="ECO:0000256" key="1">
    <source>
        <dbReference type="SAM" id="MobiDB-lite"/>
    </source>
</evidence>
<dbReference type="SUPFAM" id="SSF53474">
    <property type="entry name" value="alpha/beta-Hydrolases"/>
    <property type="match status" value="1"/>
</dbReference>
<dbReference type="AlphaFoldDB" id="A0AAV5GV58"/>
<protein>
    <recommendedName>
        <fullName evidence="3">AB hydrolase-1 domain-containing protein</fullName>
    </recommendedName>
</protein>
<keyword evidence="2" id="KW-1133">Transmembrane helix</keyword>
<evidence type="ECO:0000313" key="5">
    <source>
        <dbReference type="Proteomes" id="UP001342314"/>
    </source>
</evidence>
<feature type="compositionally biased region" description="Basic and acidic residues" evidence="1">
    <location>
        <begin position="388"/>
        <end position="410"/>
    </location>
</feature>
<organism evidence="4 5">
    <name type="scientific">Rhodotorula paludigena</name>
    <dbReference type="NCBI Taxonomy" id="86838"/>
    <lineage>
        <taxon>Eukaryota</taxon>
        <taxon>Fungi</taxon>
        <taxon>Dikarya</taxon>
        <taxon>Basidiomycota</taxon>
        <taxon>Pucciniomycotina</taxon>
        <taxon>Microbotryomycetes</taxon>
        <taxon>Sporidiobolales</taxon>
        <taxon>Sporidiobolaceae</taxon>
        <taxon>Rhodotorula</taxon>
    </lineage>
</organism>
<gene>
    <name evidence="4" type="ORF">Rhopal_006444-T1</name>
</gene>
<dbReference type="GO" id="GO:0016020">
    <property type="term" value="C:membrane"/>
    <property type="evidence" value="ECO:0007669"/>
    <property type="project" value="TreeGrafter"/>
</dbReference>
<feature type="region of interest" description="Disordered" evidence="1">
    <location>
        <begin position="298"/>
        <end position="410"/>
    </location>
</feature>
<dbReference type="Pfam" id="PF00561">
    <property type="entry name" value="Abhydrolase_1"/>
    <property type="match status" value="1"/>
</dbReference>
<feature type="domain" description="AB hydrolase-1" evidence="3">
    <location>
        <begin position="94"/>
        <end position="212"/>
    </location>
</feature>
<dbReference type="InterPro" id="IPR029058">
    <property type="entry name" value="AB_hydrolase_fold"/>
</dbReference>
<feature type="compositionally biased region" description="Low complexity" evidence="1">
    <location>
        <begin position="298"/>
        <end position="324"/>
    </location>
</feature>
<accession>A0AAV5GV58</accession>
<dbReference type="PANTHER" id="PTHR12277:SF81">
    <property type="entry name" value="PROTEIN ABHD13"/>
    <property type="match status" value="1"/>
</dbReference>
<reference evidence="4 5" key="1">
    <citation type="submission" date="2021-12" db="EMBL/GenBank/DDBJ databases">
        <title>High titer production of polyol ester of fatty acids by Rhodotorula paludigena BS15 towards product separation-free biomass refinery.</title>
        <authorList>
            <person name="Mano J."/>
            <person name="Ono H."/>
            <person name="Tanaka T."/>
            <person name="Naito K."/>
            <person name="Sushida H."/>
            <person name="Ike M."/>
            <person name="Tokuyasu K."/>
            <person name="Kitaoka M."/>
        </authorList>
    </citation>
    <scope>NUCLEOTIDE SEQUENCE [LARGE SCALE GENOMIC DNA]</scope>
    <source>
        <strain evidence="4 5">BS15</strain>
    </source>
</reference>
<keyword evidence="2" id="KW-0812">Transmembrane</keyword>
<sequence length="410" mass="44349">MLSAYLPSMRSVAKWLAGTLLVGLTASGTALYLLQSRLIYPANLPPGSRTNVPRPDEFGMTPFDEIDLTAPDGVRIKAFVIPYARDGVNPSDRPTVLLLHANAGNVGHRLPIARVFWRDMKCNVVALSYRGYGHSEGSPSEKGIKLDAQTALDYVLSHPDLEKTPIFLYGQSIGGAVAIHLASRNAQRVRGLIIENTFLSLPKLVPHILPFVRPFVPFLLHQIWPSETAIGSLPSDFPVLMLAGKKDELIEPGQMKGLRRACGSNEVTWREFAEGTHNDTCIQRDYFRIIHAWIASHTSASSTPSDPPTSMSPAARPAVATSPLPQSPQPASPTASYDSGADASSTTSGDSSFEMVNRSTASLSNSSGGMGSKELEEQEMMSAGSLGPKEEVEEVLKEGRDTVRATREEL</sequence>
<dbReference type="PANTHER" id="PTHR12277">
    <property type="entry name" value="ALPHA/BETA HYDROLASE DOMAIN-CONTAINING PROTEIN"/>
    <property type="match status" value="1"/>
</dbReference>
<dbReference type="GO" id="GO:0008474">
    <property type="term" value="F:palmitoyl-(protein) hydrolase activity"/>
    <property type="evidence" value="ECO:0007669"/>
    <property type="project" value="TreeGrafter"/>
</dbReference>
<evidence type="ECO:0000259" key="3">
    <source>
        <dbReference type="Pfam" id="PF00561"/>
    </source>
</evidence>
<name>A0AAV5GV58_9BASI</name>
<evidence type="ECO:0000256" key="2">
    <source>
        <dbReference type="SAM" id="Phobius"/>
    </source>
</evidence>
<feature type="transmembrane region" description="Helical" evidence="2">
    <location>
        <begin position="12"/>
        <end position="34"/>
    </location>
</feature>
<keyword evidence="2" id="KW-0472">Membrane</keyword>
<dbReference type="Proteomes" id="UP001342314">
    <property type="component" value="Unassembled WGS sequence"/>
</dbReference>
<keyword evidence="5" id="KW-1185">Reference proteome</keyword>
<dbReference type="InterPro" id="IPR000073">
    <property type="entry name" value="AB_hydrolase_1"/>
</dbReference>
<comment type="caution">
    <text evidence="4">The sequence shown here is derived from an EMBL/GenBank/DDBJ whole genome shotgun (WGS) entry which is preliminary data.</text>
</comment>
<feature type="compositionally biased region" description="Polar residues" evidence="1">
    <location>
        <begin position="357"/>
        <end position="367"/>
    </location>
</feature>